<evidence type="ECO:0000313" key="1">
    <source>
        <dbReference type="EMBL" id="HJD98074.1"/>
    </source>
</evidence>
<gene>
    <name evidence="1" type="ORF">K8W16_10570</name>
</gene>
<proteinExistence type="predicted"/>
<dbReference type="AlphaFoldDB" id="A0A921DS19"/>
<dbReference type="RefSeq" id="WP_369694473.1">
    <property type="nucleotide sequence ID" value="NZ_DYZA01000216.1"/>
</dbReference>
<dbReference type="Pfam" id="PF10122">
    <property type="entry name" value="Zn_ribbon_Com"/>
    <property type="match status" value="1"/>
</dbReference>
<comment type="caution">
    <text evidence="1">The sequence shown here is derived from an EMBL/GenBank/DDBJ whole genome shotgun (WGS) entry which is preliminary data.</text>
</comment>
<dbReference type="Proteomes" id="UP000698963">
    <property type="component" value="Unassembled WGS sequence"/>
</dbReference>
<organism evidence="1 2">
    <name type="scientific">Mailhella massiliensis</name>
    <dbReference type="NCBI Taxonomy" id="1903261"/>
    <lineage>
        <taxon>Bacteria</taxon>
        <taxon>Pseudomonadati</taxon>
        <taxon>Thermodesulfobacteriota</taxon>
        <taxon>Desulfovibrionia</taxon>
        <taxon>Desulfovibrionales</taxon>
        <taxon>Desulfovibrionaceae</taxon>
        <taxon>Mailhella</taxon>
    </lineage>
</organism>
<evidence type="ECO:0000313" key="2">
    <source>
        <dbReference type="Proteomes" id="UP000698963"/>
    </source>
</evidence>
<reference evidence="1" key="1">
    <citation type="journal article" date="2021" name="PeerJ">
        <title>Extensive microbial diversity within the chicken gut microbiome revealed by metagenomics and culture.</title>
        <authorList>
            <person name="Gilroy R."/>
            <person name="Ravi A."/>
            <person name="Getino M."/>
            <person name="Pursley I."/>
            <person name="Horton D.L."/>
            <person name="Alikhan N.F."/>
            <person name="Baker D."/>
            <person name="Gharbi K."/>
            <person name="Hall N."/>
            <person name="Watson M."/>
            <person name="Adriaenssens E.M."/>
            <person name="Foster-Nyarko E."/>
            <person name="Jarju S."/>
            <person name="Secka A."/>
            <person name="Antonio M."/>
            <person name="Oren A."/>
            <person name="Chaudhuri R.R."/>
            <person name="La Ragione R."/>
            <person name="Hildebrand F."/>
            <person name="Pallen M.J."/>
        </authorList>
    </citation>
    <scope>NUCLEOTIDE SEQUENCE</scope>
    <source>
        <strain evidence="1">ChiGjej2B2-19336</strain>
    </source>
</reference>
<protein>
    <submittedName>
        <fullName evidence="1">Com family DNA-binding transcriptional regulator</fullName>
    </submittedName>
</protein>
<sequence>MEFKELRCGKCEKLLAKVVVGIFEIKCPRCGAYNILKVKNFDQESREPLGRNYLGNEKEGLSSSNFNRVSAPGIGNS</sequence>
<dbReference type="InterPro" id="IPR019294">
    <property type="entry name" value="Translation_reg_Com"/>
</dbReference>
<accession>A0A921DS19</accession>
<dbReference type="GO" id="GO:0003677">
    <property type="term" value="F:DNA binding"/>
    <property type="evidence" value="ECO:0007669"/>
    <property type="project" value="UniProtKB-KW"/>
</dbReference>
<name>A0A921DS19_9BACT</name>
<reference evidence="1" key="2">
    <citation type="submission" date="2021-09" db="EMBL/GenBank/DDBJ databases">
        <authorList>
            <person name="Gilroy R."/>
        </authorList>
    </citation>
    <scope>NUCLEOTIDE SEQUENCE</scope>
    <source>
        <strain evidence="1">ChiGjej2B2-19336</strain>
    </source>
</reference>
<keyword evidence="1" id="KW-0238">DNA-binding</keyword>
<dbReference type="EMBL" id="DYZA01000216">
    <property type="protein sequence ID" value="HJD98074.1"/>
    <property type="molecule type" value="Genomic_DNA"/>
</dbReference>